<dbReference type="EMBL" id="FUEG01000028">
    <property type="protein sequence ID" value="SJL15327.1"/>
    <property type="molecule type" value="Genomic_DNA"/>
</dbReference>
<dbReference type="PROSITE" id="PS50181">
    <property type="entry name" value="FBOX"/>
    <property type="match status" value="1"/>
</dbReference>
<dbReference type="InterPro" id="IPR001810">
    <property type="entry name" value="F-box_dom"/>
</dbReference>
<feature type="domain" description="F-box" evidence="1">
    <location>
        <begin position="1"/>
        <end position="45"/>
    </location>
</feature>
<protein>
    <recommendedName>
        <fullName evidence="1">F-box domain-containing protein</fullName>
    </recommendedName>
</protein>
<organism evidence="2 3">
    <name type="scientific">Armillaria ostoyae</name>
    <name type="common">Armillaria root rot fungus</name>
    <dbReference type="NCBI Taxonomy" id="47428"/>
    <lineage>
        <taxon>Eukaryota</taxon>
        <taxon>Fungi</taxon>
        <taxon>Dikarya</taxon>
        <taxon>Basidiomycota</taxon>
        <taxon>Agaricomycotina</taxon>
        <taxon>Agaricomycetes</taxon>
        <taxon>Agaricomycetidae</taxon>
        <taxon>Agaricales</taxon>
        <taxon>Marasmiineae</taxon>
        <taxon>Physalacriaceae</taxon>
        <taxon>Armillaria</taxon>
    </lineage>
</organism>
<evidence type="ECO:0000259" key="1">
    <source>
        <dbReference type="PROSITE" id="PS50181"/>
    </source>
</evidence>
<dbReference type="OrthoDB" id="2965298at2759"/>
<reference evidence="3" key="1">
    <citation type="journal article" date="2017" name="Nat. Ecol. Evol.">
        <title>Genome expansion and lineage-specific genetic innovations in the forest pathogenic fungi Armillaria.</title>
        <authorList>
            <person name="Sipos G."/>
            <person name="Prasanna A.N."/>
            <person name="Walter M.C."/>
            <person name="O'Connor E."/>
            <person name="Balint B."/>
            <person name="Krizsan K."/>
            <person name="Kiss B."/>
            <person name="Hess J."/>
            <person name="Varga T."/>
            <person name="Slot J."/>
            <person name="Riley R."/>
            <person name="Boka B."/>
            <person name="Rigling D."/>
            <person name="Barry K."/>
            <person name="Lee J."/>
            <person name="Mihaltcheva S."/>
            <person name="LaButti K."/>
            <person name="Lipzen A."/>
            <person name="Waldron R."/>
            <person name="Moloney N.M."/>
            <person name="Sperisen C."/>
            <person name="Kredics L."/>
            <person name="Vagvoelgyi C."/>
            <person name="Patrignani A."/>
            <person name="Fitzpatrick D."/>
            <person name="Nagy I."/>
            <person name="Doyle S."/>
            <person name="Anderson J.B."/>
            <person name="Grigoriev I.V."/>
            <person name="Gueldener U."/>
            <person name="Muensterkoetter M."/>
            <person name="Nagy L.G."/>
        </authorList>
    </citation>
    <scope>NUCLEOTIDE SEQUENCE [LARGE SCALE GENOMIC DNA]</scope>
    <source>
        <strain evidence="3">C18/9</strain>
    </source>
</reference>
<dbReference type="AlphaFoldDB" id="A0A284S2X6"/>
<dbReference type="OMA" id="EMMSITI"/>
<sequence length="260" mass="29292">MPLLDLPHELLSHIVNFMDSDTLVSLCVTEKHILRDMARRLLRQNVTVHLDTIQKSQPNLFSFDSARLAAIRSLSISVVRCFDIHPGLLPLCPLIRLILENTMASLVTLELHGCNAEPQDFSEMMSITIRKLFISRSHPNVRFLLGPLNVEELVVHGPGLDDECMRIGVTLRRLTDAHLGKLRRLCLVNTCRDAGCRDVLHLTHVLEARLSSIEDLVLDIPLSRNTHQNLLRVTPAFPALKNSRIISRTNETSPGFNNRG</sequence>
<keyword evidence="3" id="KW-1185">Reference proteome</keyword>
<dbReference type="Proteomes" id="UP000219338">
    <property type="component" value="Unassembled WGS sequence"/>
</dbReference>
<evidence type="ECO:0000313" key="3">
    <source>
        <dbReference type="Proteomes" id="UP000219338"/>
    </source>
</evidence>
<proteinExistence type="predicted"/>
<evidence type="ECO:0000313" key="2">
    <source>
        <dbReference type="EMBL" id="SJL15327.1"/>
    </source>
</evidence>
<gene>
    <name evidence="2" type="ORF">ARMOST_18820</name>
</gene>
<accession>A0A284S2X6</accession>
<name>A0A284S2X6_ARMOS</name>